<keyword evidence="1" id="KW-0408">Iron</keyword>
<name>A0A0F9TI49_9ZZZZ</name>
<protein>
    <recommendedName>
        <fullName evidence="3">Phosphomevalonate dehydratase large subunit-like domain-containing protein</fullName>
    </recommendedName>
</protein>
<accession>A0A0F9TI49</accession>
<evidence type="ECO:0000259" key="3">
    <source>
        <dbReference type="Pfam" id="PF04412"/>
    </source>
</evidence>
<keyword evidence="2" id="KW-0456">Lyase</keyword>
<sequence>MKLTPEEQDMLAGKYGRSTKKAMEILTTLGDIFDAEGMVDVLSVQIAGVSYANLGEAGLEFLNEMAEDGKVKVLTTLNPAGMDRENWKVLGIDKEFAKNQNRVIDTFAKMGIITTCSCTPYLIGNTPHFGQHLAWAESSAVCYSNSVIGAKTNREGGPSALASALTGKTPLYGYHLDENRHGQVLVNVKAQINGTDEFGVLGKIIGDKLGELEKKIPYIKGVSSATVEELKSFCASVATYGGTALFHMEGITPEYNSYPIPRDFFFDIEPADIKKTRAELIDTDIEIDFVSLGCPHASIHEIAQISKLLEGKKVKKEFWITTARPTKKIADEAGYSKIIEEAGAKFAADTCCVVAPIKGRFKGIMVDSAKACYYGRAKNKFKVKIGTIEECVEEAIK</sequence>
<reference evidence="4" key="1">
    <citation type="journal article" date="2015" name="Nature">
        <title>Complex archaea that bridge the gap between prokaryotes and eukaryotes.</title>
        <authorList>
            <person name="Spang A."/>
            <person name="Saw J.H."/>
            <person name="Jorgensen S.L."/>
            <person name="Zaremba-Niedzwiedzka K."/>
            <person name="Martijn J."/>
            <person name="Lind A.E."/>
            <person name="van Eijk R."/>
            <person name="Schleper C."/>
            <person name="Guy L."/>
            <person name="Ettema T.J."/>
        </authorList>
    </citation>
    <scope>NUCLEOTIDE SEQUENCE</scope>
</reference>
<dbReference type="Pfam" id="PF04412">
    <property type="entry name" value="AcnX"/>
    <property type="match status" value="1"/>
</dbReference>
<dbReference type="PANTHER" id="PTHR36577:SF3">
    <property type="entry name" value="DUF521 DOMAIN PROTEIN (AFU_ORTHOLOGUE AFUA_6G00490)"/>
    <property type="match status" value="1"/>
</dbReference>
<dbReference type="PANTHER" id="PTHR36577">
    <property type="entry name" value="DUF521 DOMAIN PROTEIN (AFU_ORTHOLOGUE AFUA_6G00490)"/>
    <property type="match status" value="1"/>
</dbReference>
<comment type="caution">
    <text evidence="4">The sequence shown here is derived from an EMBL/GenBank/DDBJ whole genome shotgun (WGS) entry which is preliminary data.</text>
</comment>
<dbReference type="AlphaFoldDB" id="A0A0F9TI49"/>
<gene>
    <name evidence="4" type="ORF">LCGC14_0726300</name>
</gene>
<evidence type="ECO:0000313" key="4">
    <source>
        <dbReference type="EMBL" id="KKN41148.1"/>
    </source>
</evidence>
<proteinExistence type="predicted"/>
<dbReference type="EMBL" id="LAZR01001666">
    <property type="protein sequence ID" value="KKN41148.1"/>
    <property type="molecule type" value="Genomic_DNA"/>
</dbReference>
<feature type="domain" description="Phosphomevalonate dehydratase large subunit-like" evidence="3">
    <location>
        <begin position="1"/>
        <end position="393"/>
    </location>
</feature>
<dbReference type="InterPro" id="IPR007506">
    <property type="entry name" value="PMDh-L-like_dom"/>
</dbReference>
<evidence type="ECO:0000256" key="1">
    <source>
        <dbReference type="ARBA" id="ARBA00023004"/>
    </source>
</evidence>
<organism evidence="4">
    <name type="scientific">marine sediment metagenome</name>
    <dbReference type="NCBI Taxonomy" id="412755"/>
    <lineage>
        <taxon>unclassified sequences</taxon>
        <taxon>metagenomes</taxon>
        <taxon>ecological metagenomes</taxon>
    </lineage>
</organism>
<dbReference type="GO" id="GO:0016829">
    <property type="term" value="F:lyase activity"/>
    <property type="evidence" value="ECO:0007669"/>
    <property type="project" value="UniProtKB-KW"/>
</dbReference>
<dbReference type="CDD" id="cd01355">
    <property type="entry name" value="AcnX"/>
    <property type="match status" value="1"/>
</dbReference>
<evidence type="ECO:0000256" key="2">
    <source>
        <dbReference type="ARBA" id="ARBA00023239"/>
    </source>
</evidence>